<evidence type="ECO:0000313" key="11">
    <source>
        <dbReference type="Proteomes" id="UP000318801"/>
    </source>
</evidence>
<dbReference type="GO" id="GO:0055052">
    <property type="term" value="C:ATP-binding cassette (ABC) transporter complex, substrate-binding subunit-containing"/>
    <property type="evidence" value="ECO:0007669"/>
    <property type="project" value="TreeGrafter"/>
</dbReference>
<evidence type="ECO:0000256" key="6">
    <source>
        <dbReference type="ARBA" id="ARBA00022840"/>
    </source>
</evidence>
<dbReference type="InterPro" id="IPR047641">
    <property type="entry name" value="ABC_transpr_MalK/UgpC-like"/>
</dbReference>
<keyword evidence="6 10" id="KW-0067">ATP-binding</keyword>
<gene>
    <name evidence="10" type="ORF">FJU08_01055</name>
</gene>
<organism evidence="10 11">
    <name type="scientific">Martelella alba</name>
    <dbReference type="NCBI Taxonomy" id="2590451"/>
    <lineage>
        <taxon>Bacteria</taxon>
        <taxon>Pseudomonadati</taxon>
        <taxon>Pseudomonadota</taxon>
        <taxon>Alphaproteobacteria</taxon>
        <taxon>Hyphomicrobiales</taxon>
        <taxon>Aurantimonadaceae</taxon>
        <taxon>Martelella</taxon>
    </lineage>
</organism>
<dbReference type="GO" id="GO:0005524">
    <property type="term" value="F:ATP binding"/>
    <property type="evidence" value="ECO:0007669"/>
    <property type="project" value="UniProtKB-KW"/>
</dbReference>
<evidence type="ECO:0000259" key="9">
    <source>
        <dbReference type="PROSITE" id="PS50893"/>
    </source>
</evidence>
<dbReference type="SMART" id="SM00382">
    <property type="entry name" value="AAA"/>
    <property type="match status" value="1"/>
</dbReference>
<dbReference type="GO" id="GO:0140359">
    <property type="term" value="F:ABC-type transporter activity"/>
    <property type="evidence" value="ECO:0007669"/>
    <property type="project" value="UniProtKB-ARBA"/>
</dbReference>
<evidence type="ECO:0000256" key="2">
    <source>
        <dbReference type="ARBA" id="ARBA00005417"/>
    </source>
</evidence>
<comment type="similarity">
    <text evidence="2">Belongs to the ABC transporter superfamily.</text>
</comment>
<evidence type="ECO:0000256" key="3">
    <source>
        <dbReference type="ARBA" id="ARBA00022448"/>
    </source>
</evidence>
<sequence length="369" mass="39253">MRMAEKHAPDHLVISKVMKNYGGPEPALKSVSLSVRKGEFLALLGPSGCGKTTLLKIIAGLEKATQGTMALAGAGLDAIPTFKRDIGIVFQSYALFPHMSVDANIRFGLDMRGIKGQEADDRVAEALDLVKLHGLSARMPNALSGGQQQRVALARALVIRPKLLLLDEPLSNLDAVLRKSVRVDIRELHERIGLTTVMVTHDQEEAMSMADRVAVMANGYVLQHDSPQTIYEQPASAFVATFVGNPPAILLPVEKAQDGGLTLGGAAFTPSAALRHAVDAAPGRSLLLGLRSDRLSFADAADDGTVSGEVHSSEYIGGAWLVHVALGEHRLAVPSREKPPQFGAPAHIRIADATPLLFDAKTGQKLEAA</sequence>
<proteinExistence type="inferred from homology"/>
<dbReference type="PROSITE" id="PS50893">
    <property type="entry name" value="ABC_TRANSPORTER_2"/>
    <property type="match status" value="1"/>
</dbReference>
<dbReference type="Pfam" id="PF00005">
    <property type="entry name" value="ABC_tran"/>
    <property type="match status" value="1"/>
</dbReference>
<dbReference type="SUPFAM" id="SSF52540">
    <property type="entry name" value="P-loop containing nucleoside triphosphate hydrolases"/>
    <property type="match status" value="1"/>
</dbReference>
<reference evidence="10 11" key="1">
    <citation type="submission" date="2019-06" db="EMBL/GenBank/DDBJ databases">
        <authorList>
            <person name="Li M."/>
        </authorList>
    </citation>
    <scope>NUCLEOTIDE SEQUENCE [LARGE SCALE GENOMIC DNA]</scope>
    <source>
        <strain evidence="10 11">BGMRC2036</strain>
    </source>
</reference>
<dbReference type="FunFam" id="3.40.50.300:FF:000042">
    <property type="entry name" value="Maltose/maltodextrin ABC transporter, ATP-binding protein"/>
    <property type="match status" value="1"/>
</dbReference>
<evidence type="ECO:0000256" key="8">
    <source>
        <dbReference type="ARBA" id="ARBA00023136"/>
    </source>
</evidence>
<keyword evidence="3" id="KW-0813">Transport</keyword>
<protein>
    <submittedName>
        <fullName evidence="10">ABC transporter ATP-binding protein</fullName>
    </submittedName>
</protein>
<accession>A0A506UIN4</accession>
<dbReference type="Gene3D" id="2.40.50.140">
    <property type="entry name" value="Nucleic acid-binding proteins"/>
    <property type="match status" value="1"/>
</dbReference>
<keyword evidence="11" id="KW-1185">Reference proteome</keyword>
<name>A0A506UIN4_9HYPH</name>
<dbReference type="InterPro" id="IPR003439">
    <property type="entry name" value="ABC_transporter-like_ATP-bd"/>
</dbReference>
<dbReference type="Proteomes" id="UP000318801">
    <property type="component" value="Unassembled WGS sequence"/>
</dbReference>
<dbReference type="InterPro" id="IPR012340">
    <property type="entry name" value="NA-bd_OB-fold"/>
</dbReference>
<dbReference type="Pfam" id="PF08402">
    <property type="entry name" value="TOBE_2"/>
    <property type="match status" value="1"/>
</dbReference>
<dbReference type="InterPro" id="IPR008995">
    <property type="entry name" value="Mo/tungstate-bd_C_term_dom"/>
</dbReference>
<dbReference type="InterPro" id="IPR027417">
    <property type="entry name" value="P-loop_NTPase"/>
</dbReference>
<dbReference type="InterPro" id="IPR013611">
    <property type="entry name" value="Transp-assoc_OB_typ2"/>
</dbReference>
<dbReference type="PANTHER" id="PTHR43875:SF15">
    <property type="entry name" value="TREHALOSE IMPORT ATP-BINDING PROTEIN SUGC"/>
    <property type="match status" value="1"/>
</dbReference>
<dbReference type="InterPro" id="IPR003593">
    <property type="entry name" value="AAA+_ATPase"/>
</dbReference>
<dbReference type="PROSITE" id="PS00211">
    <property type="entry name" value="ABC_TRANSPORTER_1"/>
    <property type="match status" value="1"/>
</dbReference>
<dbReference type="SUPFAM" id="SSF50331">
    <property type="entry name" value="MOP-like"/>
    <property type="match status" value="1"/>
</dbReference>
<keyword evidence="8" id="KW-0472">Membrane</keyword>
<dbReference type="AlphaFoldDB" id="A0A506UIN4"/>
<dbReference type="Gene3D" id="3.40.50.300">
    <property type="entry name" value="P-loop containing nucleotide triphosphate hydrolases"/>
    <property type="match status" value="1"/>
</dbReference>
<evidence type="ECO:0000256" key="7">
    <source>
        <dbReference type="ARBA" id="ARBA00022967"/>
    </source>
</evidence>
<keyword evidence="7" id="KW-1278">Translocase</keyword>
<dbReference type="InterPro" id="IPR017871">
    <property type="entry name" value="ABC_transporter-like_CS"/>
</dbReference>
<evidence type="ECO:0000256" key="1">
    <source>
        <dbReference type="ARBA" id="ARBA00004417"/>
    </source>
</evidence>
<comment type="subcellular location">
    <subcellularLocation>
        <location evidence="1">Cell inner membrane</location>
        <topology evidence="1">Peripheral membrane protein</topology>
    </subcellularLocation>
</comment>
<dbReference type="PANTHER" id="PTHR43875">
    <property type="entry name" value="MALTODEXTRIN IMPORT ATP-BINDING PROTEIN MSMX"/>
    <property type="match status" value="1"/>
</dbReference>
<keyword evidence="5" id="KW-0547">Nucleotide-binding</keyword>
<evidence type="ECO:0000256" key="5">
    <source>
        <dbReference type="ARBA" id="ARBA00022741"/>
    </source>
</evidence>
<evidence type="ECO:0000313" key="10">
    <source>
        <dbReference type="EMBL" id="TPW33185.1"/>
    </source>
</evidence>
<dbReference type="Gene3D" id="2.40.50.100">
    <property type="match status" value="1"/>
</dbReference>
<feature type="domain" description="ABC transporter" evidence="9">
    <location>
        <begin position="12"/>
        <end position="243"/>
    </location>
</feature>
<dbReference type="EMBL" id="VHLG01000001">
    <property type="protein sequence ID" value="TPW33185.1"/>
    <property type="molecule type" value="Genomic_DNA"/>
</dbReference>
<evidence type="ECO:0000256" key="4">
    <source>
        <dbReference type="ARBA" id="ARBA00022475"/>
    </source>
</evidence>
<keyword evidence="4" id="KW-1003">Cell membrane</keyword>
<dbReference type="OrthoDB" id="7942790at2"/>
<comment type="caution">
    <text evidence="10">The sequence shown here is derived from an EMBL/GenBank/DDBJ whole genome shotgun (WGS) entry which is preliminary data.</text>
</comment>
<dbReference type="GO" id="GO:0016887">
    <property type="term" value="F:ATP hydrolysis activity"/>
    <property type="evidence" value="ECO:0007669"/>
    <property type="project" value="InterPro"/>
</dbReference>